<comment type="caution">
    <text evidence="1">The sequence shown here is derived from an EMBL/GenBank/DDBJ whole genome shotgun (WGS) entry which is preliminary data.</text>
</comment>
<dbReference type="OrthoDB" id="5796543at2"/>
<dbReference type="Proteomes" id="UP000029273">
    <property type="component" value="Unassembled WGS sequence"/>
</dbReference>
<protein>
    <recommendedName>
        <fullName evidence="3">Flagellar protein FliT</fullName>
    </recommendedName>
</protein>
<evidence type="ECO:0000313" key="1">
    <source>
        <dbReference type="EMBL" id="OBS09831.1"/>
    </source>
</evidence>
<gene>
    <name evidence="1" type="ORF">Thpro_020881</name>
</gene>
<evidence type="ECO:0000313" key="2">
    <source>
        <dbReference type="Proteomes" id="UP000029273"/>
    </source>
</evidence>
<dbReference type="RefSeq" id="WP_038089718.1">
    <property type="nucleotide sequence ID" value="NZ_JQSG02000002.1"/>
</dbReference>
<name>A0A1A6C5I5_9GAMM</name>
<evidence type="ECO:0008006" key="3">
    <source>
        <dbReference type="Google" id="ProtNLM"/>
    </source>
</evidence>
<sequence>MNGGVETSANVSHTGRVAGLMALVARGRQLLENARASQSPDWQKLLQEEAGLRGRLEFLMRHPVGPEEVEAVRIALQELLAINTDLVALIEGYRGRALQALEHKALVRRAARAYGQSAVG</sequence>
<reference evidence="1 2" key="1">
    <citation type="journal article" date="2014" name="Genome Announc.">
        <title>Draft Genome Sequence of the Iron-Oxidizing, Acidophilic, and Halotolerant 'Thiobacillus prosperus' Type Strain DSM 5130.</title>
        <authorList>
            <person name="Ossandon F.J."/>
            <person name="Cardenas J.P."/>
            <person name="Corbett M."/>
            <person name="Quatrini R."/>
            <person name="Holmes D.S."/>
            <person name="Watkin E."/>
        </authorList>
    </citation>
    <scope>NUCLEOTIDE SEQUENCE [LARGE SCALE GENOMIC DNA]</scope>
    <source>
        <strain evidence="1 2">DSM 5130</strain>
    </source>
</reference>
<dbReference type="EMBL" id="JQSG02000002">
    <property type="protein sequence ID" value="OBS09831.1"/>
    <property type="molecule type" value="Genomic_DNA"/>
</dbReference>
<organism evidence="1 2">
    <name type="scientific">Acidihalobacter prosperus</name>
    <dbReference type="NCBI Taxonomy" id="160660"/>
    <lineage>
        <taxon>Bacteria</taxon>
        <taxon>Pseudomonadati</taxon>
        <taxon>Pseudomonadota</taxon>
        <taxon>Gammaproteobacteria</taxon>
        <taxon>Chromatiales</taxon>
        <taxon>Ectothiorhodospiraceae</taxon>
        <taxon>Acidihalobacter</taxon>
    </lineage>
</organism>
<accession>A0A1A6C5I5</accession>
<proteinExistence type="predicted"/>
<dbReference type="AlphaFoldDB" id="A0A1A6C5I5"/>
<keyword evidence="2" id="KW-1185">Reference proteome</keyword>